<comment type="caution">
    <text evidence="2">The sequence shown here is derived from an EMBL/GenBank/DDBJ whole genome shotgun (WGS) entry which is preliminary data.</text>
</comment>
<keyword evidence="3" id="KW-1185">Reference proteome</keyword>
<dbReference type="Proteomes" id="UP000664109">
    <property type="component" value="Unassembled WGS sequence"/>
</dbReference>
<dbReference type="InterPro" id="IPR012310">
    <property type="entry name" value="DNA_ligase_ATP-dep_cent"/>
</dbReference>
<reference evidence="2 3" key="1">
    <citation type="journal article" date="2016" name="Arch. Microbiol.">
        <title>Streptomyces zhihengii sp. nov., isolated from rhizospheric soil of Psammosilene tunicoides.</title>
        <authorList>
            <person name="Huang M.J."/>
            <person name="Fei J.J."/>
            <person name="Salam N."/>
            <person name="Kim C.J."/>
            <person name="Hozzein W.N."/>
            <person name="Xiao M."/>
            <person name="Huang H.Q."/>
            <person name="Li W.J."/>
        </authorList>
    </citation>
    <scope>NUCLEOTIDE SEQUENCE [LARGE SCALE GENOMIC DNA]</scope>
    <source>
        <strain evidence="2 3">YIM T102</strain>
    </source>
</reference>
<keyword evidence="2" id="KW-0436">Ligase</keyword>
<evidence type="ECO:0000313" key="3">
    <source>
        <dbReference type="Proteomes" id="UP000664109"/>
    </source>
</evidence>
<dbReference type="Gene3D" id="3.30.470.30">
    <property type="entry name" value="DNA ligase/mRNA capping enzyme"/>
    <property type="match status" value="1"/>
</dbReference>
<dbReference type="RefSeq" id="WP_205378389.1">
    <property type="nucleotide sequence ID" value="NZ_JAFEJA010000002.1"/>
</dbReference>
<feature type="domain" description="ATP-dependent DNA ligase family profile" evidence="1">
    <location>
        <begin position="19"/>
        <end position="194"/>
    </location>
</feature>
<gene>
    <name evidence="2" type="ORF">JE024_38160</name>
</gene>
<evidence type="ECO:0000259" key="1">
    <source>
        <dbReference type="Pfam" id="PF01068"/>
    </source>
</evidence>
<dbReference type="SUPFAM" id="SSF56091">
    <property type="entry name" value="DNA ligase/mRNA capping enzyme, catalytic domain"/>
    <property type="match status" value="1"/>
</dbReference>
<organism evidence="2 3">
    <name type="scientific">Streptomyces zhihengii</name>
    <dbReference type="NCBI Taxonomy" id="1818004"/>
    <lineage>
        <taxon>Bacteria</taxon>
        <taxon>Bacillati</taxon>
        <taxon>Actinomycetota</taxon>
        <taxon>Actinomycetes</taxon>
        <taxon>Kitasatosporales</taxon>
        <taxon>Streptomycetaceae</taxon>
        <taxon>Streptomyces</taxon>
    </lineage>
</organism>
<dbReference type="GO" id="GO:0016874">
    <property type="term" value="F:ligase activity"/>
    <property type="evidence" value="ECO:0007669"/>
    <property type="project" value="UniProtKB-KW"/>
</dbReference>
<sequence>MEAVISLALARAVPQLPRGPGWWYEPKMDGHRVAMIRTAESVILQARSGRIVTSVWMDLAVAGMRLPAGTVLDGEAVIWRDGRLDFSAVQARAKSSVPRARALAEQLPASYPVWDVLVHPQHGNVRGRRYAERRGLLLDLVGDLGPPIQAVPATDDYETAMVWYETLQAQGVEGIVAKRAGGTYRGGTREWRKIRHAETEDLTVAGYTGARSRPRALAVRRPDGAVALSQRLTGPLAAAAAHYLQPAGAGPRGRTHDGQTYTSTPAGFLVEALTGTTRHAVVTITRVR</sequence>
<name>A0ABS2V5E5_9ACTN</name>
<protein>
    <submittedName>
        <fullName evidence="2">DNA ligase</fullName>
    </submittedName>
</protein>
<accession>A0ABS2V5E5</accession>
<dbReference type="Gene3D" id="3.30.1490.70">
    <property type="match status" value="1"/>
</dbReference>
<dbReference type="EMBL" id="JAFEJA010000002">
    <property type="protein sequence ID" value="MBM9624387.1"/>
    <property type="molecule type" value="Genomic_DNA"/>
</dbReference>
<proteinExistence type="predicted"/>
<evidence type="ECO:0000313" key="2">
    <source>
        <dbReference type="EMBL" id="MBM9624387.1"/>
    </source>
</evidence>
<dbReference type="Pfam" id="PF01068">
    <property type="entry name" value="DNA_ligase_A_M"/>
    <property type="match status" value="1"/>
</dbReference>